<dbReference type="Proteomes" id="UP000807353">
    <property type="component" value="Unassembled WGS sequence"/>
</dbReference>
<dbReference type="SUPFAM" id="SSF52047">
    <property type="entry name" value="RNI-like"/>
    <property type="match status" value="1"/>
</dbReference>
<organism evidence="1 2">
    <name type="scientific">Collybia nuda</name>
    <dbReference type="NCBI Taxonomy" id="64659"/>
    <lineage>
        <taxon>Eukaryota</taxon>
        <taxon>Fungi</taxon>
        <taxon>Dikarya</taxon>
        <taxon>Basidiomycota</taxon>
        <taxon>Agaricomycotina</taxon>
        <taxon>Agaricomycetes</taxon>
        <taxon>Agaricomycetidae</taxon>
        <taxon>Agaricales</taxon>
        <taxon>Tricholomatineae</taxon>
        <taxon>Clitocybaceae</taxon>
        <taxon>Collybia</taxon>
    </lineage>
</organism>
<evidence type="ECO:0000313" key="1">
    <source>
        <dbReference type="EMBL" id="KAF9467602.1"/>
    </source>
</evidence>
<name>A0A9P6CIP2_9AGAR</name>
<gene>
    <name evidence="1" type="ORF">BDZ94DRAFT_1294927</name>
</gene>
<keyword evidence="2" id="KW-1185">Reference proteome</keyword>
<proteinExistence type="predicted"/>
<dbReference type="Gene3D" id="3.80.10.10">
    <property type="entry name" value="Ribonuclease Inhibitor"/>
    <property type="match status" value="1"/>
</dbReference>
<dbReference type="OrthoDB" id="3049838at2759"/>
<comment type="caution">
    <text evidence="1">The sequence shown here is derived from an EMBL/GenBank/DDBJ whole genome shotgun (WGS) entry which is preliminary data.</text>
</comment>
<accession>A0A9P6CIP2</accession>
<reference evidence="1" key="1">
    <citation type="submission" date="2020-11" db="EMBL/GenBank/DDBJ databases">
        <authorList>
            <consortium name="DOE Joint Genome Institute"/>
            <person name="Ahrendt S."/>
            <person name="Riley R."/>
            <person name="Andreopoulos W."/>
            <person name="Labutti K."/>
            <person name="Pangilinan J."/>
            <person name="Ruiz-Duenas F.J."/>
            <person name="Barrasa J.M."/>
            <person name="Sanchez-Garcia M."/>
            <person name="Camarero S."/>
            <person name="Miyauchi S."/>
            <person name="Serrano A."/>
            <person name="Linde D."/>
            <person name="Babiker R."/>
            <person name="Drula E."/>
            <person name="Ayuso-Fernandez I."/>
            <person name="Pacheco R."/>
            <person name="Padilla G."/>
            <person name="Ferreira P."/>
            <person name="Barriuso J."/>
            <person name="Kellner H."/>
            <person name="Castanera R."/>
            <person name="Alfaro M."/>
            <person name="Ramirez L."/>
            <person name="Pisabarro A.G."/>
            <person name="Kuo A."/>
            <person name="Tritt A."/>
            <person name="Lipzen A."/>
            <person name="He G."/>
            <person name="Yan M."/>
            <person name="Ng V."/>
            <person name="Cullen D."/>
            <person name="Martin F."/>
            <person name="Rosso M.-N."/>
            <person name="Henrissat B."/>
            <person name="Hibbett D."/>
            <person name="Martinez A.T."/>
            <person name="Grigoriev I.V."/>
        </authorList>
    </citation>
    <scope>NUCLEOTIDE SEQUENCE</scope>
    <source>
        <strain evidence="1">CBS 247.69</strain>
    </source>
</reference>
<sequence length="494" mass="56654">MVPDLPVELWLYIISMLPRGHLYKLVGVNRTLFSLAMGEIYGEVRFMDDDQVMRKTFHQLKYPSIARRVQHVYIRPGFFAKMERVTEPKLSVIKRLRANIFRLGRRKTLQPAVDPQEDILLVAGCGLANCMAVEELTIILHDLLPPPTFSSFVTTIWVSMAPNLRRLTLDATLPKLALLLDPAILQNLPNLTDLKISITISRFSSRPKRDPCIIRPFLNSLTKTLISLTILSEIMDLTNLFYGLGHFPLLQTLSIHTAMNRLTFKVPYLLAKFITLHKDTLQVLTIVPLDAMLLRNELSYRVWVTQVFCGLDLPALQSLDIGLSMGFPFSDTIIPPLYSTRLPRLVSLILSDAYMSYDDIEATFGNNFNGNRLESLQIRVEELNPQVLYLLAERLLHLTSLDMTFERRSVEILPIHDTYDSYDLDFEHQMSNCKLPNWNIRNLKLSRVYWRSCPLPHYELRTMEIVAGCLPSPVTLGIQNECICICVDEPSRHD</sequence>
<dbReference type="InterPro" id="IPR032675">
    <property type="entry name" value="LRR_dom_sf"/>
</dbReference>
<evidence type="ECO:0008006" key="3">
    <source>
        <dbReference type="Google" id="ProtNLM"/>
    </source>
</evidence>
<protein>
    <recommendedName>
        <fullName evidence="3">F-box domain-containing protein</fullName>
    </recommendedName>
</protein>
<dbReference type="AlphaFoldDB" id="A0A9P6CIP2"/>
<evidence type="ECO:0000313" key="2">
    <source>
        <dbReference type="Proteomes" id="UP000807353"/>
    </source>
</evidence>
<dbReference type="EMBL" id="MU150236">
    <property type="protein sequence ID" value="KAF9467602.1"/>
    <property type="molecule type" value="Genomic_DNA"/>
</dbReference>